<evidence type="ECO:0000256" key="2">
    <source>
        <dbReference type="ARBA" id="ARBA00008072"/>
    </source>
</evidence>
<dbReference type="InterPro" id="IPR036291">
    <property type="entry name" value="NAD(P)-bd_dom_sf"/>
</dbReference>
<dbReference type="InterPro" id="IPR011032">
    <property type="entry name" value="GroES-like_sf"/>
</dbReference>
<evidence type="ECO:0000259" key="8">
    <source>
        <dbReference type="Pfam" id="PF00107"/>
    </source>
</evidence>
<dbReference type="EC" id="1.1.1.1" evidence="3"/>
<organism evidence="10 11">
    <name type="scientific">Okibacterium fritillariae</name>
    <dbReference type="NCBI Taxonomy" id="123320"/>
    <lineage>
        <taxon>Bacteria</taxon>
        <taxon>Bacillati</taxon>
        <taxon>Actinomycetota</taxon>
        <taxon>Actinomycetes</taxon>
        <taxon>Micrococcales</taxon>
        <taxon>Microbacteriaceae</taxon>
        <taxon>Okibacterium</taxon>
    </lineage>
</organism>
<gene>
    <name evidence="10" type="ORF">SAMN06309945_2633</name>
</gene>
<dbReference type="Gene3D" id="3.40.50.720">
    <property type="entry name" value="NAD(P)-binding Rossmann-like Domain"/>
    <property type="match status" value="1"/>
</dbReference>
<dbReference type="Proteomes" id="UP000190857">
    <property type="component" value="Unassembled WGS sequence"/>
</dbReference>
<comment type="similarity">
    <text evidence="2">Belongs to the zinc-containing alcohol dehydrogenase family.</text>
</comment>
<dbReference type="Gene3D" id="3.90.180.10">
    <property type="entry name" value="Medium-chain alcohol dehydrogenases, catalytic domain"/>
    <property type="match status" value="1"/>
</dbReference>
<evidence type="ECO:0000256" key="4">
    <source>
        <dbReference type="ARBA" id="ARBA00022723"/>
    </source>
</evidence>
<dbReference type="InterPro" id="IPR013154">
    <property type="entry name" value="ADH-like_N"/>
</dbReference>
<feature type="domain" description="Alcohol dehydrogenase-like C-terminal" evidence="8">
    <location>
        <begin position="229"/>
        <end position="370"/>
    </location>
</feature>
<feature type="domain" description="Alcohol dehydrogenase-like N-terminal" evidence="9">
    <location>
        <begin position="43"/>
        <end position="170"/>
    </location>
</feature>
<dbReference type="RefSeq" id="WP_079728661.1">
    <property type="nucleotide sequence ID" value="NZ_FUZP01000003.1"/>
</dbReference>
<dbReference type="PRINTS" id="PR00368">
    <property type="entry name" value="FADPNR"/>
</dbReference>
<comment type="cofactor">
    <cofactor evidence="1">
        <name>Zn(2+)</name>
        <dbReference type="ChEBI" id="CHEBI:29105"/>
    </cofactor>
</comment>
<dbReference type="GO" id="GO:0004022">
    <property type="term" value="F:alcohol dehydrogenase (NAD+) activity"/>
    <property type="evidence" value="ECO:0007669"/>
    <property type="project" value="UniProtKB-EC"/>
</dbReference>
<dbReference type="OrthoDB" id="9797931at2"/>
<keyword evidence="11" id="KW-1185">Reference proteome</keyword>
<evidence type="ECO:0000313" key="10">
    <source>
        <dbReference type="EMBL" id="SKC68458.1"/>
    </source>
</evidence>
<keyword evidence="7" id="KW-0520">NAD</keyword>
<name>A0A1T5KZ53_9MICO</name>
<dbReference type="EMBL" id="FUZP01000003">
    <property type="protein sequence ID" value="SKC68458.1"/>
    <property type="molecule type" value="Genomic_DNA"/>
</dbReference>
<keyword evidence="6" id="KW-0560">Oxidoreductase</keyword>
<evidence type="ECO:0000256" key="7">
    <source>
        <dbReference type="ARBA" id="ARBA00023027"/>
    </source>
</evidence>
<dbReference type="AlphaFoldDB" id="A0A1T5KZ53"/>
<evidence type="ECO:0000256" key="3">
    <source>
        <dbReference type="ARBA" id="ARBA00013190"/>
    </source>
</evidence>
<accession>A0A1T5KZ53</accession>
<dbReference type="Pfam" id="PF00107">
    <property type="entry name" value="ADH_zinc_N"/>
    <property type="match status" value="1"/>
</dbReference>
<keyword evidence="4" id="KW-0479">Metal-binding</keyword>
<dbReference type="PANTHER" id="PTHR42940:SF3">
    <property type="entry name" value="ALCOHOL DEHYDROGENASE 1-RELATED"/>
    <property type="match status" value="1"/>
</dbReference>
<dbReference type="SUPFAM" id="SSF50129">
    <property type="entry name" value="GroES-like"/>
    <property type="match status" value="1"/>
</dbReference>
<dbReference type="Pfam" id="PF08240">
    <property type="entry name" value="ADH_N"/>
    <property type="match status" value="1"/>
</dbReference>
<evidence type="ECO:0000256" key="6">
    <source>
        <dbReference type="ARBA" id="ARBA00023002"/>
    </source>
</evidence>
<keyword evidence="5" id="KW-0862">Zinc</keyword>
<dbReference type="PANTHER" id="PTHR42940">
    <property type="entry name" value="ALCOHOL DEHYDROGENASE 1-RELATED"/>
    <property type="match status" value="1"/>
</dbReference>
<proteinExistence type="inferred from homology"/>
<reference evidence="10 11" key="1">
    <citation type="submission" date="2017-02" db="EMBL/GenBank/DDBJ databases">
        <authorList>
            <person name="Peterson S.W."/>
        </authorList>
    </citation>
    <scope>NUCLEOTIDE SEQUENCE [LARGE SCALE GENOMIC DNA]</scope>
    <source>
        <strain evidence="10 11">VKM Ac-2059</strain>
    </source>
</reference>
<evidence type="ECO:0000256" key="1">
    <source>
        <dbReference type="ARBA" id="ARBA00001947"/>
    </source>
</evidence>
<evidence type="ECO:0000313" key="11">
    <source>
        <dbReference type="Proteomes" id="UP000190857"/>
    </source>
</evidence>
<evidence type="ECO:0000259" key="9">
    <source>
        <dbReference type="Pfam" id="PF08240"/>
    </source>
</evidence>
<sequence length="413" mass="41244">MSHTIVAANSTDVLIKPAPVAMVWTGAGSSLAEIAVPGVALAEGDLLVAVELATVSGADVRAVAEATGAPLVLGHEQVGRIVAMGGAPGSDGVSISGGRAIAADGRELVVGMRVVWAETVACRTCSRCLADAPRDCTRPSRYGHDRVHRGWELSGGFASHVQVLAGTAVAIVDETTPATVLAPTPGAVARAAAALRTAATLRLLSVGRSGPSCGLDGRTVLVAGAGMMGLAAAALAAEAGAIVIVSEPDEARRQLALDFGATAVADPSLGRRAPGGLGWALNELAIAGREPVSVAIETSGALAAVDGARAVLVDGGVLVLAGAADAVGTPPSTESLAAGGDIAPAALVRHRHTVAGLHDYLPEDLLRAVEFARMAWHRHPFAALVGDTLPLARANDALDLAASGTHVRVGLAP</sequence>
<dbReference type="STRING" id="123320.SAMN06309945_2633"/>
<dbReference type="InterPro" id="IPR013149">
    <property type="entry name" value="ADH-like_C"/>
</dbReference>
<protein>
    <recommendedName>
        <fullName evidence="3">alcohol dehydrogenase</fullName>
        <ecNumber evidence="3">1.1.1.1</ecNumber>
    </recommendedName>
</protein>
<dbReference type="GO" id="GO:0046872">
    <property type="term" value="F:metal ion binding"/>
    <property type="evidence" value="ECO:0007669"/>
    <property type="project" value="UniProtKB-KW"/>
</dbReference>
<dbReference type="GO" id="GO:0005737">
    <property type="term" value="C:cytoplasm"/>
    <property type="evidence" value="ECO:0007669"/>
    <property type="project" value="TreeGrafter"/>
</dbReference>
<evidence type="ECO:0000256" key="5">
    <source>
        <dbReference type="ARBA" id="ARBA00022833"/>
    </source>
</evidence>
<dbReference type="SUPFAM" id="SSF51735">
    <property type="entry name" value="NAD(P)-binding Rossmann-fold domains"/>
    <property type="match status" value="1"/>
</dbReference>